<sequence>MTLADFVQVMRSHGLLDELHELDHPADLQATMGFGVLAGLLVGQGLDVLTRTTSRRP</sequence>
<evidence type="ECO:0000313" key="1">
    <source>
        <dbReference type="EMBL" id="MDX8130126.1"/>
    </source>
</evidence>
<dbReference type="Proteomes" id="UP001284537">
    <property type="component" value="Unassembled WGS sequence"/>
</dbReference>
<organism evidence="1 2">
    <name type="scientific">Methylomonas defluvii</name>
    <dbReference type="NCBI Taxonomy" id="3045149"/>
    <lineage>
        <taxon>Bacteria</taxon>
        <taxon>Pseudomonadati</taxon>
        <taxon>Pseudomonadota</taxon>
        <taxon>Gammaproteobacteria</taxon>
        <taxon>Methylococcales</taxon>
        <taxon>Methylococcaceae</taxon>
        <taxon>Methylomonas</taxon>
    </lineage>
</organism>
<keyword evidence="2" id="KW-1185">Reference proteome</keyword>
<accession>A0ABU4UKU4</accession>
<evidence type="ECO:0000313" key="2">
    <source>
        <dbReference type="Proteomes" id="UP001284537"/>
    </source>
</evidence>
<proteinExistence type="predicted"/>
<protein>
    <submittedName>
        <fullName evidence="1">Uncharacterized protein</fullName>
    </submittedName>
</protein>
<dbReference type="RefSeq" id="WP_319963054.1">
    <property type="nucleotide sequence ID" value="NZ_JAXARY010000032.1"/>
</dbReference>
<reference evidence="1 2" key="1">
    <citation type="submission" date="2023-11" db="EMBL/GenBank/DDBJ databases">
        <authorList>
            <person name="Ouyang M.-Y."/>
        </authorList>
    </citation>
    <scope>NUCLEOTIDE SEQUENCE [LARGE SCALE GENOMIC DNA]</scope>
    <source>
        <strain evidence="1 2">OY6</strain>
    </source>
</reference>
<comment type="caution">
    <text evidence="1">The sequence shown here is derived from an EMBL/GenBank/DDBJ whole genome shotgun (WGS) entry which is preliminary data.</text>
</comment>
<name>A0ABU4UKU4_9GAMM</name>
<gene>
    <name evidence="1" type="ORF">QLH52_22740</name>
</gene>
<dbReference type="EMBL" id="JAXARY010000032">
    <property type="protein sequence ID" value="MDX8130126.1"/>
    <property type="molecule type" value="Genomic_DNA"/>
</dbReference>